<dbReference type="Proteomes" id="UP000660745">
    <property type="component" value="Unassembled WGS sequence"/>
</dbReference>
<reference evidence="2" key="2">
    <citation type="submission" date="2020-09" db="EMBL/GenBank/DDBJ databases">
        <authorList>
            <person name="Sun Q."/>
            <person name="Zhou Y."/>
        </authorList>
    </citation>
    <scope>NUCLEOTIDE SEQUENCE</scope>
    <source>
        <strain evidence="2">CGMCC 4.7430</strain>
    </source>
</reference>
<feature type="transmembrane region" description="Helical" evidence="1">
    <location>
        <begin position="21"/>
        <end position="46"/>
    </location>
</feature>
<evidence type="ECO:0000313" key="3">
    <source>
        <dbReference type="Proteomes" id="UP000660745"/>
    </source>
</evidence>
<dbReference type="AlphaFoldDB" id="A0A918A9T7"/>
<feature type="transmembrane region" description="Helical" evidence="1">
    <location>
        <begin position="130"/>
        <end position="156"/>
    </location>
</feature>
<evidence type="ECO:0000256" key="1">
    <source>
        <dbReference type="SAM" id="Phobius"/>
    </source>
</evidence>
<keyword evidence="1" id="KW-0812">Transmembrane</keyword>
<accession>A0A918A9T7</accession>
<feature type="transmembrane region" description="Helical" evidence="1">
    <location>
        <begin position="99"/>
        <end position="118"/>
    </location>
</feature>
<evidence type="ECO:0000313" key="2">
    <source>
        <dbReference type="EMBL" id="GGP12583.1"/>
    </source>
</evidence>
<gene>
    <name evidence="2" type="ORF">GCM10012278_60960</name>
</gene>
<organism evidence="2 3">
    <name type="scientific">Nonomuraea glycinis</name>
    <dbReference type="NCBI Taxonomy" id="2047744"/>
    <lineage>
        <taxon>Bacteria</taxon>
        <taxon>Bacillati</taxon>
        <taxon>Actinomycetota</taxon>
        <taxon>Actinomycetes</taxon>
        <taxon>Streptosporangiales</taxon>
        <taxon>Streptosporangiaceae</taxon>
        <taxon>Nonomuraea</taxon>
    </lineage>
</organism>
<reference evidence="2" key="1">
    <citation type="journal article" date="2014" name="Int. J. Syst. Evol. Microbiol.">
        <title>Complete genome sequence of Corynebacterium casei LMG S-19264T (=DSM 44701T), isolated from a smear-ripened cheese.</title>
        <authorList>
            <consortium name="US DOE Joint Genome Institute (JGI-PGF)"/>
            <person name="Walter F."/>
            <person name="Albersmeier A."/>
            <person name="Kalinowski J."/>
            <person name="Ruckert C."/>
        </authorList>
    </citation>
    <scope>NUCLEOTIDE SEQUENCE</scope>
    <source>
        <strain evidence="2">CGMCC 4.7430</strain>
    </source>
</reference>
<keyword evidence="1" id="KW-1133">Transmembrane helix</keyword>
<comment type="caution">
    <text evidence="2">The sequence shown here is derived from an EMBL/GenBank/DDBJ whole genome shotgun (WGS) entry which is preliminary data.</text>
</comment>
<keyword evidence="3" id="KW-1185">Reference proteome</keyword>
<dbReference type="EMBL" id="BMNK01000012">
    <property type="protein sequence ID" value="GGP12583.1"/>
    <property type="molecule type" value="Genomic_DNA"/>
</dbReference>
<protein>
    <submittedName>
        <fullName evidence="2">Uncharacterized protein</fullName>
    </submittedName>
</protein>
<feature type="transmembrane region" description="Helical" evidence="1">
    <location>
        <begin position="66"/>
        <end position="87"/>
    </location>
</feature>
<proteinExistence type="predicted"/>
<keyword evidence="1" id="KW-0472">Membrane</keyword>
<feature type="transmembrane region" description="Helical" evidence="1">
    <location>
        <begin position="168"/>
        <end position="187"/>
    </location>
</feature>
<sequence length="228" mass="23175">MLTLPPRQGFTVTAMTDPRSRLIGVLLLTSLVAMMTAAVIVVPSGLTLNPADPAATLTAVAERTGLHLIELAFDVLGWLTLTAAGLAMTARPGGPMAGGLLAAAGLAGLLHDAGNLALTQLAATTTAASAALAVMLTAKWMVNLAGLLWVAATVAAATGSPMSTRLRVAGLVAAISGLAAVVLPWTTGTAGPTAALEQLGYVLHLPIMLWYGVLGWRSLRSGRLRLGR</sequence>
<name>A0A918A9T7_9ACTN</name>
<feature type="transmembrane region" description="Helical" evidence="1">
    <location>
        <begin position="199"/>
        <end position="219"/>
    </location>
</feature>